<evidence type="ECO:0000313" key="5">
    <source>
        <dbReference type="RefSeq" id="XP_055892247.1"/>
    </source>
</evidence>
<dbReference type="RefSeq" id="XP_055892247.1">
    <property type="nucleotide sequence ID" value="XM_056036272.1"/>
</dbReference>
<keyword evidence="1" id="KW-0472">Membrane</keyword>
<keyword evidence="1" id="KW-1133">Transmembrane helix</keyword>
<keyword evidence="1" id="KW-0812">Transmembrane</keyword>
<dbReference type="RefSeq" id="XP_055892245.1">
    <property type="nucleotide sequence ID" value="XM_056036270.1"/>
</dbReference>
<evidence type="ECO:0000313" key="3">
    <source>
        <dbReference type="RefSeq" id="XP_055892245.1"/>
    </source>
</evidence>
<evidence type="ECO:0000313" key="2">
    <source>
        <dbReference type="Proteomes" id="UP001165740"/>
    </source>
</evidence>
<dbReference type="RefSeq" id="XP_055892246.1">
    <property type="nucleotide sequence ID" value="XM_056036271.1"/>
</dbReference>
<dbReference type="GeneID" id="106050708"/>
<dbReference type="AlphaFoldDB" id="A0A9W3AYF0"/>
<feature type="transmembrane region" description="Helical" evidence="1">
    <location>
        <begin position="84"/>
        <end position="108"/>
    </location>
</feature>
<dbReference type="OMA" id="LCITKGC"/>
<evidence type="ECO:0000313" key="4">
    <source>
        <dbReference type="RefSeq" id="XP_055892246.1"/>
    </source>
</evidence>
<evidence type="ECO:0000256" key="1">
    <source>
        <dbReference type="SAM" id="Phobius"/>
    </source>
</evidence>
<reference evidence="3 4" key="1">
    <citation type="submission" date="2025-04" db="UniProtKB">
        <authorList>
            <consortium name="RefSeq"/>
        </authorList>
    </citation>
    <scope>IDENTIFICATION</scope>
</reference>
<name>A0A9W3AYF0_BIOGL</name>
<organism evidence="2 3">
    <name type="scientific">Biomphalaria glabrata</name>
    <name type="common">Bloodfluke planorb</name>
    <name type="synonym">Freshwater snail</name>
    <dbReference type="NCBI Taxonomy" id="6526"/>
    <lineage>
        <taxon>Eukaryota</taxon>
        <taxon>Metazoa</taxon>
        <taxon>Spiralia</taxon>
        <taxon>Lophotrochozoa</taxon>
        <taxon>Mollusca</taxon>
        <taxon>Gastropoda</taxon>
        <taxon>Heterobranchia</taxon>
        <taxon>Euthyneura</taxon>
        <taxon>Panpulmonata</taxon>
        <taxon>Hygrophila</taxon>
        <taxon>Lymnaeoidea</taxon>
        <taxon>Planorbidae</taxon>
        <taxon>Biomphalaria</taxon>
    </lineage>
</organism>
<gene>
    <name evidence="3 4 5" type="primary">LOC106050708</name>
</gene>
<protein>
    <submittedName>
        <fullName evidence="3 4">Uncharacterized protein LOC106050708</fullName>
    </submittedName>
</protein>
<sequence length="113" mass="12972">MAGIQVQQSLPPYAQPQMQGFAPPPPQYVMQPAYPVYYPPVPQTQIIMTPQQPQQQQQQQQQNVNVTVHTGMDVVVVKQGVNHVLHLIITLFFFPWIFVWIAFCIIYGEESSY</sequence>
<accession>A0A9W3AYF0</accession>
<dbReference type="Proteomes" id="UP001165740">
    <property type="component" value="Chromosome 7"/>
</dbReference>
<proteinExistence type="predicted"/>
<keyword evidence="2" id="KW-1185">Reference proteome</keyword>